<protein>
    <submittedName>
        <fullName evidence="3">Uncharacterized protein</fullName>
    </submittedName>
</protein>
<dbReference type="AlphaFoldDB" id="A0A6B8VZK0"/>
<dbReference type="EMBL" id="CP046455">
    <property type="protein sequence ID" value="QGU06744.1"/>
    <property type="molecule type" value="Genomic_DNA"/>
</dbReference>
<keyword evidence="4" id="KW-1185">Reference proteome</keyword>
<feature type="region of interest" description="Disordered" evidence="1">
    <location>
        <begin position="1"/>
        <end position="68"/>
    </location>
</feature>
<proteinExistence type="predicted"/>
<keyword evidence="2" id="KW-0812">Transmembrane</keyword>
<evidence type="ECO:0000313" key="3">
    <source>
        <dbReference type="EMBL" id="QGU06744.1"/>
    </source>
</evidence>
<organism evidence="3 4">
    <name type="scientific">Corynebacterium occultum</name>
    <dbReference type="NCBI Taxonomy" id="2675219"/>
    <lineage>
        <taxon>Bacteria</taxon>
        <taxon>Bacillati</taxon>
        <taxon>Actinomycetota</taxon>
        <taxon>Actinomycetes</taxon>
        <taxon>Mycobacteriales</taxon>
        <taxon>Corynebacteriaceae</taxon>
        <taxon>Corynebacterium</taxon>
    </lineage>
</organism>
<keyword evidence="2" id="KW-1133">Transmembrane helix</keyword>
<dbReference type="KEGG" id="cok:COCCU_03980"/>
<name>A0A6B8VZK0_9CORY</name>
<dbReference type="RefSeq" id="WP_156230322.1">
    <property type="nucleotide sequence ID" value="NZ_CP046455.1"/>
</dbReference>
<feature type="transmembrane region" description="Helical" evidence="2">
    <location>
        <begin position="80"/>
        <end position="101"/>
    </location>
</feature>
<keyword evidence="2" id="KW-0472">Membrane</keyword>
<evidence type="ECO:0000313" key="4">
    <source>
        <dbReference type="Proteomes" id="UP000424462"/>
    </source>
</evidence>
<gene>
    <name evidence="3" type="ORF">COCCU_03980</name>
</gene>
<feature type="compositionally biased region" description="Basic and acidic residues" evidence="1">
    <location>
        <begin position="1"/>
        <end position="17"/>
    </location>
</feature>
<evidence type="ECO:0000256" key="1">
    <source>
        <dbReference type="SAM" id="MobiDB-lite"/>
    </source>
</evidence>
<feature type="compositionally biased region" description="Polar residues" evidence="1">
    <location>
        <begin position="18"/>
        <end position="44"/>
    </location>
</feature>
<dbReference type="Proteomes" id="UP000424462">
    <property type="component" value="Chromosome"/>
</dbReference>
<accession>A0A6B8VZK0</accession>
<evidence type="ECO:0000256" key="2">
    <source>
        <dbReference type="SAM" id="Phobius"/>
    </source>
</evidence>
<feature type="compositionally biased region" description="Pro residues" evidence="1">
    <location>
        <begin position="45"/>
        <end position="68"/>
    </location>
</feature>
<reference evidence="3 4" key="1">
    <citation type="submission" date="2019-11" db="EMBL/GenBank/DDBJ databases">
        <title>Complete genome sequence of Corynebacterium kalinowskii 1959, a novel Corynebacterium species isolated from soil of a small paddock in Vilsendorf, Germany.</title>
        <authorList>
            <person name="Schaffert L."/>
            <person name="Ruwe M."/>
            <person name="Milse J."/>
            <person name="Hanuschka K."/>
            <person name="Ortseifen V."/>
            <person name="Droste J."/>
            <person name="Brandt D."/>
            <person name="Schlueter L."/>
            <person name="Kutter Y."/>
            <person name="Vinke S."/>
            <person name="Viehoefer P."/>
            <person name="Jacob L."/>
            <person name="Luebke N.-C."/>
            <person name="Schulte-Berndt E."/>
            <person name="Hain C."/>
            <person name="Linder M."/>
            <person name="Schmidt P."/>
            <person name="Wollenschlaeger L."/>
            <person name="Luttermann T."/>
            <person name="Thieme E."/>
            <person name="Hassa J."/>
            <person name="Haak M."/>
            <person name="Wittchen M."/>
            <person name="Mentz A."/>
            <person name="Persicke M."/>
            <person name="Busche T."/>
            <person name="Ruckert C."/>
        </authorList>
    </citation>
    <scope>NUCLEOTIDE SEQUENCE [LARGE SCALE GENOMIC DNA]</scope>
    <source>
        <strain evidence="3 4">2039</strain>
    </source>
</reference>
<sequence length="279" mass="28513">MSNQDERGNPPKPEHPNPSRSNPFVNPQTPSATNPWANVNSPATPQNPRPQGPPQGPPPGHNYPMAPVPPAAAKKSPVGILMAIIALLLAAILAVLAWFYFSNQSSGDNNAAAEAQPTLSVTPAPEEENVAAVTTVTTVVPPPAEAERDSSRITTSITPTTSVAGGIGAAARADGVTERGWADNGVVNCGSGETLIYAARGNSAWVTVCSGGGGQTYRSDVFGGTLIAPVVTSQSNPASGYFTVDASPATIVVRGAGLTVEQNGQVISSADLPVAWVFD</sequence>